<dbReference type="PROSITE" id="PS01124">
    <property type="entry name" value="HTH_ARAC_FAMILY_2"/>
    <property type="match status" value="1"/>
</dbReference>
<dbReference type="InterPro" id="IPR035418">
    <property type="entry name" value="AraC-bd_2"/>
</dbReference>
<name>A0ABW2EYD2_9GAMM</name>
<dbReference type="PANTHER" id="PTHR46796">
    <property type="entry name" value="HTH-TYPE TRANSCRIPTIONAL ACTIVATOR RHAS-RELATED"/>
    <property type="match status" value="1"/>
</dbReference>
<feature type="domain" description="HTH araC/xylS-type" evidence="4">
    <location>
        <begin position="231"/>
        <end position="331"/>
    </location>
</feature>
<evidence type="ECO:0000256" key="1">
    <source>
        <dbReference type="ARBA" id="ARBA00023015"/>
    </source>
</evidence>
<gene>
    <name evidence="5" type="ORF">ACFQH5_14555</name>
</gene>
<protein>
    <submittedName>
        <fullName evidence="5">AraC family transcriptional regulator</fullName>
    </submittedName>
</protein>
<proteinExistence type="predicted"/>
<dbReference type="SMART" id="SM00342">
    <property type="entry name" value="HTH_ARAC"/>
    <property type="match status" value="1"/>
</dbReference>
<evidence type="ECO:0000256" key="3">
    <source>
        <dbReference type="ARBA" id="ARBA00023163"/>
    </source>
</evidence>
<dbReference type="InterPro" id="IPR009057">
    <property type="entry name" value="Homeodomain-like_sf"/>
</dbReference>
<dbReference type="RefSeq" id="WP_346063340.1">
    <property type="nucleotide sequence ID" value="NZ_BAAADR010000017.1"/>
</dbReference>
<evidence type="ECO:0000256" key="2">
    <source>
        <dbReference type="ARBA" id="ARBA00023125"/>
    </source>
</evidence>
<evidence type="ECO:0000259" key="4">
    <source>
        <dbReference type="PROSITE" id="PS01124"/>
    </source>
</evidence>
<dbReference type="InterPro" id="IPR050204">
    <property type="entry name" value="AraC_XylS_family_regulators"/>
</dbReference>
<dbReference type="Pfam" id="PF12833">
    <property type="entry name" value="HTH_18"/>
    <property type="match status" value="1"/>
</dbReference>
<dbReference type="Proteomes" id="UP001596411">
    <property type="component" value="Unassembled WGS sequence"/>
</dbReference>
<evidence type="ECO:0000313" key="5">
    <source>
        <dbReference type="EMBL" id="MFC7090772.1"/>
    </source>
</evidence>
<keyword evidence="6" id="KW-1185">Reference proteome</keyword>
<evidence type="ECO:0000313" key="6">
    <source>
        <dbReference type="Proteomes" id="UP001596411"/>
    </source>
</evidence>
<dbReference type="InterPro" id="IPR018060">
    <property type="entry name" value="HTH_AraC"/>
</dbReference>
<comment type="caution">
    <text evidence="5">The sequence shown here is derived from an EMBL/GenBank/DDBJ whole genome shotgun (WGS) entry which is preliminary data.</text>
</comment>
<keyword evidence="3" id="KW-0804">Transcription</keyword>
<dbReference type="Pfam" id="PF14525">
    <property type="entry name" value="AraC_binding_2"/>
    <property type="match status" value="1"/>
</dbReference>
<reference evidence="6" key="1">
    <citation type="journal article" date="2019" name="Int. J. Syst. Evol. Microbiol.">
        <title>The Global Catalogue of Microorganisms (GCM) 10K type strain sequencing project: providing services to taxonomists for standard genome sequencing and annotation.</title>
        <authorList>
            <consortium name="The Broad Institute Genomics Platform"/>
            <consortium name="The Broad Institute Genome Sequencing Center for Infectious Disease"/>
            <person name="Wu L."/>
            <person name="Ma J."/>
        </authorList>
    </citation>
    <scope>NUCLEOTIDE SEQUENCE [LARGE SCALE GENOMIC DNA]</scope>
    <source>
        <strain evidence="6">CGMCC 1.13666</strain>
    </source>
</reference>
<dbReference type="SUPFAM" id="SSF46689">
    <property type="entry name" value="Homeodomain-like"/>
    <property type="match status" value="1"/>
</dbReference>
<dbReference type="PROSITE" id="PS00041">
    <property type="entry name" value="HTH_ARAC_FAMILY_1"/>
    <property type="match status" value="1"/>
</dbReference>
<accession>A0ABW2EYD2</accession>
<dbReference type="Gene3D" id="1.10.10.60">
    <property type="entry name" value="Homeodomain-like"/>
    <property type="match status" value="1"/>
</dbReference>
<sequence length="336" mass="37165">MESTSPTCRPLCGTCFGTFRGALEPYGHFSSRLGELSNTPFQWNLGIHTLNNLAVLKVRCSDGWSFTHERGDEGLCLLVPHVGHLEVTLGKRKISVSPGQALSSPKKLLHNVKLSHGDGNGLILIDFFNKAVAREIIGRLYDTLLHEFDHDPRIDLSQGIGLTLDLMIQSLVAGMRASQSLGDSPNAMTLLGASMVQLIAQKLQSRPVDSTGCRLFDAPPRHRYTMPRHVKAAVDFMNSNLHRPLTVGEIASFVGVSVRSLQTGFQCHYHTTPLRYLRQIRLNAVHAELSSSENRLSIGEVAMKWGFTHLGRFSAEYRATYGHLPSETVRKREEGG</sequence>
<dbReference type="EMBL" id="JBHSZP010000028">
    <property type="protein sequence ID" value="MFC7090772.1"/>
    <property type="molecule type" value="Genomic_DNA"/>
</dbReference>
<keyword evidence="1" id="KW-0805">Transcription regulation</keyword>
<keyword evidence="2" id="KW-0238">DNA-binding</keyword>
<dbReference type="InterPro" id="IPR018062">
    <property type="entry name" value="HTH_AraC-typ_CS"/>
</dbReference>
<organism evidence="5 6">
    <name type="scientific">Halomonas salifodinae</name>
    <dbReference type="NCBI Taxonomy" id="438745"/>
    <lineage>
        <taxon>Bacteria</taxon>
        <taxon>Pseudomonadati</taxon>
        <taxon>Pseudomonadota</taxon>
        <taxon>Gammaproteobacteria</taxon>
        <taxon>Oceanospirillales</taxon>
        <taxon>Halomonadaceae</taxon>
        <taxon>Halomonas</taxon>
    </lineage>
</organism>
<dbReference type="PANTHER" id="PTHR46796:SF12">
    <property type="entry name" value="HTH-TYPE DNA-BINDING TRANSCRIPTIONAL ACTIVATOR EUTR"/>
    <property type="match status" value="1"/>
</dbReference>